<dbReference type="GO" id="GO:0000139">
    <property type="term" value="C:Golgi membrane"/>
    <property type="evidence" value="ECO:0007669"/>
    <property type="project" value="UniProtKB-SubCell"/>
</dbReference>
<accession>A0A183S918</accession>
<dbReference type="PANTHER" id="PTHR11214:SF364">
    <property type="entry name" value="HEXOSYLTRANSFERASE"/>
    <property type="match status" value="1"/>
</dbReference>
<keyword evidence="8 10" id="KW-0333">Golgi apparatus</keyword>
<evidence type="ECO:0000256" key="2">
    <source>
        <dbReference type="ARBA" id="ARBA00008661"/>
    </source>
</evidence>
<evidence type="ECO:0000256" key="3">
    <source>
        <dbReference type="ARBA" id="ARBA00022676"/>
    </source>
</evidence>
<dbReference type="Pfam" id="PF01762">
    <property type="entry name" value="Galactosyl_T"/>
    <property type="match status" value="1"/>
</dbReference>
<keyword evidence="12" id="KW-1185">Reference proteome</keyword>
<evidence type="ECO:0000256" key="4">
    <source>
        <dbReference type="ARBA" id="ARBA00022679"/>
    </source>
</evidence>
<dbReference type="InterPro" id="IPR002659">
    <property type="entry name" value="Glyco_trans_31"/>
</dbReference>
<dbReference type="OrthoDB" id="2139606at2759"/>
<keyword evidence="7" id="KW-1133">Transmembrane helix</keyword>
<dbReference type="EMBL" id="UYSU01000666">
    <property type="protein sequence ID" value="VDL86099.1"/>
    <property type="molecule type" value="Genomic_DNA"/>
</dbReference>
<keyword evidence="4" id="KW-0808">Transferase</keyword>
<evidence type="ECO:0000256" key="10">
    <source>
        <dbReference type="RuleBase" id="RU363063"/>
    </source>
</evidence>
<organism evidence="13">
    <name type="scientific">Schistocephalus solidus</name>
    <name type="common">Tapeworm</name>
    <dbReference type="NCBI Taxonomy" id="70667"/>
    <lineage>
        <taxon>Eukaryota</taxon>
        <taxon>Metazoa</taxon>
        <taxon>Spiralia</taxon>
        <taxon>Lophotrochozoa</taxon>
        <taxon>Platyhelminthes</taxon>
        <taxon>Cestoda</taxon>
        <taxon>Eucestoda</taxon>
        <taxon>Diphyllobothriidea</taxon>
        <taxon>Diphyllobothriidae</taxon>
        <taxon>Schistocephalus</taxon>
    </lineage>
</organism>
<dbReference type="PANTHER" id="PTHR11214">
    <property type="entry name" value="BETA-1,3-N-ACETYLGLUCOSAMINYLTRANSFERASE"/>
    <property type="match status" value="1"/>
</dbReference>
<evidence type="ECO:0000256" key="8">
    <source>
        <dbReference type="ARBA" id="ARBA00023034"/>
    </source>
</evidence>
<name>A0A183S918_SCHSO</name>
<evidence type="ECO:0000256" key="6">
    <source>
        <dbReference type="ARBA" id="ARBA00022968"/>
    </source>
</evidence>
<comment type="similarity">
    <text evidence="2 10">Belongs to the glycosyltransferase 31 family.</text>
</comment>
<evidence type="ECO:0000313" key="11">
    <source>
        <dbReference type="EMBL" id="VDL86099.1"/>
    </source>
</evidence>
<keyword evidence="9" id="KW-0472">Membrane</keyword>
<evidence type="ECO:0000256" key="9">
    <source>
        <dbReference type="ARBA" id="ARBA00023136"/>
    </source>
</evidence>
<dbReference type="Proteomes" id="UP000275846">
    <property type="component" value="Unassembled WGS sequence"/>
</dbReference>
<evidence type="ECO:0000313" key="13">
    <source>
        <dbReference type="WBParaSite" id="SSLN_0000074701-mRNA-1"/>
    </source>
</evidence>
<dbReference type="GO" id="GO:0006493">
    <property type="term" value="P:protein O-linked glycosylation"/>
    <property type="evidence" value="ECO:0007669"/>
    <property type="project" value="TreeGrafter"/>
</dbReference>
<evidence type="ECO:0000256" key="1">
    <source>
        <dbReference type="ARBA" id="ARBA00004323"/>
    </source>
</evidence>
<keyword evidence="5" id="KW-0812">Transmembrane</keyword>
<gene>
    <name evidence="11" type="ORF">SSLN_LOCUS716</name>
</gene>
<proteinExistence type="inferred from homology"/>
<reference evidence="13" key="1">
    <citation type="submission" date="2016-06" db="UniProtKB">
        <authorList>
            <consortium name="WormBaseParasite"/>
        </authorList>
    </citation>
    <scope>IDENTIFICATION</scope>
</reference>
<evidence type="ECO:0000256" key="5">
    <source>
        <dbReference type="ARBA" id="ARBA00022692"/>
    </source>
</evidence>
<dbReference type="AlphaFoldDB" id="A0A183S918"/>
<dbReference type="EC" id="2.4.1.-" evidence="10"/>
<dbReference type="WBParaSite" id="SSLN_0000074701-mRNA-1">
    <property type="protein sequence ID" value="SSLN_0000074701-mRNA-1"/>
    <property type="gene ID" value="SSLN_0000074701"/>
</dbReference>
<keyword evidence="3 10" id="KW-0328">Glycosyltransferase</keyword>
<dbReference type="STRING" id="70667.A0A183S918"/>
<reference evidence="11 12" key="2">
    <citation type="submission" date="2018-11" db="EMBL/GenBank/DDBJ databases">
        <authorList>
            <consortium name="Pathogen Informatics"/>
        </authorList>
    </citation>
    <scope>NUCLEOTIDE SEQUENCE [LARGE SCALE GENOMIC DNA]</scope>
    <source>
        <strain evidence="11 12">NST_G2</strain>
    </source>
</reference>
<keyword evidence="6" id="KW-0735">Signal-anchor</keyword>
<dbReference type="GO" id="GO:0016758">
    <property type="term" value="F:hexosyltransferase activity"/>
    <property type="evidence" value="ECO:0007669"/>
    <property type="project" value="InterPro"/>
</dbReference>
<sequence>MIIVKSALTNYARRHHLREVIRRQAVQINATVGLLFNLGLPANGQLSLDLLNEITTFDDILLANYTDTYLNLTLKTIVNLRFVHRHCLHTSHSFVFLDDDHGINLTQLHQVFSTYSTAEVRRSSFGFVTSNAPVIRLAGHKCFVATSDFPFPRYPDYQMGLIPKLSIASAFTRLLPNEDTYVGMMLFKLGVKTHHLSNLIAHKTNFPPNTYPLVAGLDFFTKSLSIR</sequence>
<evidence type="ECO:0000256" key="7">
    <source>
        <dbReference type="ARBA" id="ARBA00022989"/>
    </source>
</evidence>
<protein>
    <recommendedName>
        <fullName evidence="10">Hexosyltransferase</fullName>
        <ecNumber evidence="10">2.4.1.-</ecNumber>
    </recommendedName>
</protein>
<comment type="subcellular location">
    <subcellularLocation>
        <location evidence="1 10">Golgi apparatus membrane</location>
        <topology evidence="1 10">Single-pass type II membrane protein</topology>
    </subcellularLocation>
</comment>
<evidence type="ECO:0000313" key="12">
    <source>
        <dbReference type="Proteomes" id="UP000275846"/>
    </source>
</evidence>